<feature type="transmembrane region" description="Helical" evidence="1">
    <location>
        <begin position="275"/>
        <end position="295"/>
    </location>
</feature>
<feature type="transmembrane region" description="Helical" evidence="1">
    <location>
        <begin position="302"/>
        <end position="323"/>
    </location>
</feature>
<reference evidence="2 3" key="1">
    <citation type="submission" date="2024-08" db="EMBL/GenBank/DDBJ databases">
        <title>Genome mining of Saccharopolyspora cebuensis PGLac3 from Nigerian medicinal plant.</title>
        <authorList>
            <person name="Ezeobiora C.E."/>
            <person name="Igbokwe N.H."/>
            <person name="Amin D.H."/>
            <person name="Mendie U.E."/>
        </authorList>
    </citation>
    <scope>NUCLEOTIDE SEQUENCE [LARGE SCALE GENOMIC DNA]</scope>
    <source>
        <strain evidence="2 3">PGLac3</strain>
    </source>
</reference>
<feature type="transmembrane region" description="Helical" evidence="1">
    <location>
        <begin position="21"/>
        <end position="40"/>
    </location>
</feature>
<feature type="transmembrane region" description="Helical" evidence="1">
    <location>
        <begin position="156"/>
        <end position="175"/>
    </location>
</feature>
<dbReference type="Proteomes" id="UP001564626">
    <property type="component" value="Unassembled WGS sequence"/>
</dbReference>
<feature type="transmembrane region" description="Helical" evidence="1">
    <location>
        <begin position="343"/>
        <end position="362"/>
    </location>
</feature>
<accession>A0ABV4CL54</accession>
<sequence>MTDQVMRAGAAPAAPARKRTTSIAALAACWVLAATYLQLIRGPGYRAPAVLWAEDGAVFLNQALRHSLWHNLFAPHAGYLQVIGRIVAQPAAHLPLSWAALWFAAVAAVVVSLISVLVWFASARVVRSRWARALLTALVPLLPQAGYEVNAAVNDLHWYLACAAFWVLLAAPTTLRGQLGAAAVVVLAALSDPLTALVLPAAVFGYLAVRRRIALLAPTAMVLALAVQGWVRWAHPDMYRVSPTVVGELPQIYALRVVLSAFTGDRMLGAVYPTWGMAVVVVAVLAFAAGFAGLLTRVPRRTGVLAVVTVLISIAYLVVPVGLRGTEGFLGRDGFGLGGSRYTIVPLLLLWAAVVVLLDAAVPAAPRTARPPVVWVALSCFLGAQLLGDWAAPSVRTGGPTWAEGLRTAAAGCALPPAQRAPQPVSPIGENHGAGSVPLVPGPDERTVAIAPLNPAGPPEFSVVVPCSAVRG</sequence>
<keyword evidence="1" id="KW-0472">Membrane</keyword>
<feature type="transmembrane region" description="Helical" evidence="1">
    <location>
        <begin position="99"/>
        <end position="122"/>
    </location>
</feature>
<evidence type="ECO:0000256" key="1">
    <source>
        <dbReference type="SAM" id="Phobius"/>
    </source>
</evidence>
<evidence type="ECO:0000313" key="2">
    <source>
        <dbReference type="EMBL" id="MEY8041835.1"/>
    </source>
</evidence>
<name>A0ABV4CL54_9PSEU</name>
<protein>
    <submittedName>
        <fullName evidence="2">Glucosyltransferase</fullName>
    </submittedName>
</protein>
<proteinExistence type="predicted"/>
<keyword evidence="1" id="KW-1133">Transmembrane helix</keyword>
<gene>
    <name evidence="2" type="ORF">AB8O55_20695</name>
</gene>
<keyword evidence="3" id="KW-1185">Reference proteome</keyword>
<feature type="transmembrane region" description="Helical" evidence="1">
    <location>
        <begin position="213"/>
        <end position="231"/>
    </location>
</feature>
<feature type="transmembrane region" description="Helical" evidence="1">
    <location>
        <begin position="181"/>
        <end position="206"/>
    </location>
</feature>
<keyword evidence="1" id="KW-0812">Transmembrane</keyword>
<dbReference type="RefSeq" id="WP_369775206.1">
    <property type="nucleotide sequence ID" value="NZ_JBGEHV010000043.1"/>
</dbReference>
<organism evidence="2 3">
    <name type="scientific">Saccharopolyspora cebuensis</name>
    <dbReference type="NCBI Taxonomy" id="418759"/>
    <lineage>
        <taxon>Bacteria</taxon>
        <taxon>Bacillati</taxon>
        <taxon>Actinomycetota</taxon>
        <taxon>Actinomycetes</taxon>
        <taxon>Pseudonocardiales</taxon>
        <taxon>Pseudonocardiaceae</taxon>
        <taxon>Saccharopolyspora</taxon>
    </lineage>
</organism>
<comment type="caution">
    <text evidence="2">The sequence shown here is derived from an EMBL/GenBank/DDBJ whole genome shotgun (WGS) entry which is preliminary data.</text>
</comment>
<dbReference type="EMBL" id="JBGEHV010000043">
    <property type="protein sequence ID" value="MEY8041835.1"/>
    <property type="molecule type" value="Genomic_DNA"/>
</dbReference>
<evidence type="ECO:0000313" key="3">
    <source>
        <dbReference type="Proteomes" id="UP001564626"/>
    </source>
</evidence>